<dbReference type="InterPro" id="IPR036390">
    <property type="entry name" value="WH_DNA-bd_sf"/>
</dbReference>
<dbReference type="RefSeq" id="WP_108307951.1">
    <property type="nucleotide sequence ID" value="NZ_CP020921.1"/>
</dbReference>
<evidence type="ECO:0000256" key="3">
    <source>
        <dbReference type="ARBA" id="ARBA00022840"/>
    </source>
</evidence>
<dbReference type="Pfam" id="PF09397">
    <property type="entry name" value="FtsK_gamma"/>
    <property type="match status" value="1"/>
</dbReference>
<dbReference type="GO" id="GO:0003677">
    <property type="term" value="F:DNA binding"/>
    <property type="evidence" value="ECO:0007669"/>
    <property type="project" value="UniProtKB-KW"/>
</dbReference>
<evidence type="ECO:0000313" key="8">
    <source>
        <dbReference type="EMBL" id="AWB09536.1"/>
    </source>
</evidence>
<organism evidence="8 9">
    <name type="scientific">Thermodesulfobium acidiphilum</name>
    <dbReference type="NCBI Taxonomy" id="1794699"/>
    <lineage>
        <taxon>Bacteria</taxon>
        <taxon>Pseudomonadati</taxon>
        <taxon>Thermodesulfobiota</taxon>
        <taxon>Thermodesulfobiia</taxon>
        <taxon>Thermodesulfobiales</taxon>
        <taxon>Thermodesulfobiaceae</taxon>
        <taxon>Thermodesulfobium</taxon>
    </lineage>
</organism>
<dbReference type="KEGG" id="taci:TDSAC_0149"/>
<evidence type="ECO:0000256" key="6">
    <source>
        <dbReference type="SAM" id="Phobius"/>
    </source>
</evidence>
<dbReference type="SMART" id="SM00843">
    <property type="entry name" value="Ftsk_gamma"/>
    <property type="match status" value="1"/>
</dbReference>
<dbReference type="CDD" id="cd01127">
    <property type="entry name" value="TrwB_TraG_TraD_VirD4"/>
    <property type="match status" value="1"/>
</dbReference>
<dbReference type="PANTHER" id="PTHR22683">
    <property type="entry name" value="SPORULATION PROTEIN RELATED"/>
    <property type="match status" value="1"/>
</dbReference>
<keyword evidence="6" id="KW-1133">Transmembrane helix</keyword>
<dbReference type="InterPro" id="IPR002543">
    <property type="entry name" value="FtsK_dom"/>
</dbReference>
<dbReference type="InterPro" id="IPR050206">
    <property type="entry name" value="FtsK/SpoIIIE/SftA"/>
</dbReference>
<protein>
    <submittedName>
        <fullName evidence="8">DNA translocase FtsK</fullName>
    </submittedName>
</protein>
<evidence type="ECO:0000256" key="4">
    <source>
        <dbReference type="ARBA" id="ARBA00023125"/>
    </source>
</evidence>
<feature type="transmembrane region" description="Helical" evidence="6">
    <location>
        <begin position="41"/>
        <end position="59"/>
    </location>
</feature>
<dbReference type="OrthoDB" id="9807790at2"/>
<keyword evidence="9" id="KW-1185">Reference proteome</keyword>
<dbReference type="Proteomes" id="UP000244792">
    <property type="component" value="Chromosome"/>
</dbReference>
<feature type="transmembrane region" description="Helical" evidence="6">
    <location>
        <begin position="71"/>
        <end position="91"/>
    </location>
</feature>
<dbReference type="Pfam" id="PF01580">
    <property type="entry name" value="FtsK_SpoIIIE"/>
    <property type="match status" value="1"/>
</dbReference>
<keyword evidence="2 5" id="KW-0547">Nucleotide-binding</keyword>
<dbReference type="GO" id="GO:0005524">
    <property type="term" value="F:ATP binding"/>
    <property type="evidence" value="ECO:0007669"/>
    <property type="project" value="UniProtKB-UniRule"/>
</dbReference>
<evidence type="ECO:0000313" key="9">
    <source>
        <dbReference type="Proteomes" id="UP000244792"/>
    </source>
</evidence>
<dbReference type="AlphaFoldDB" id="A0A2R4VYM0"/>
<dbReference type="PROSITE" id="PS50901">
    <property type="entry name" value="FTSK"/>
    <property type="match status" value="1"/>
</dbReference>
<dbReference type="InterPro" id="IPR018541">
    <property type="entry name" value="Ftsk_gamma"/>
</dbReference>
<keyword evidence="6" id="KW-0472">Membrane</keyword>
<evidence type="ECO:0000256" key="5">
    <source>
        <dbReference type="PROSITE-ProRule" id="PRU00289"/>
    </source>
</evidence>
<keyword evidence="3 5" id="KW-0067">ATP-binding</keyword>
<keyword evidence="6" id="KW-0812">Transmembrane</keyword>
<dbReference type="Gene3D" id="3.30.980.40">
    <property type="match status" value="1"/>
</dbReference>
<feature type="domain" description="FtsK" evidence="7">
    <location>
        <begin position="354"/>
        <end position="542"/>
    </location>
</feature>
<keyword evidence="4" id="KW-0238">DNA-binding</keyword>
<reference evidence="8 9" key="1">
    <citation type="submission" date="2017-04" db="EMBL/GenBank/DDBJ databases">
        <title>Genomic insights into metabolism of Thermodesulfobium acidiphilum.</title>
        <authorList>
            <person name="Toshchakov S.V."/>
            <person name="Frolov E.N."/>
            <person name="Kublanov I.V."/>
            <person name="Samarov N.I."/>
            <person name="Novikov A."/>
            <person name="Lebedinsky A.V."/>
            <person name="Bonch-Osmolovskaya E.A."/>
            <person name="Chernyh N.A."/>
        </authorList>
    </citation>
    <scope>NUCLEOTIDE SEQUENCE [LARGE SCALE GENOMIC DNA]</scope>
    <source>
        <strain evidence="8 9">3127-1</strain>
    </source>
</reference>
<dbReference type="InterPro" id="IPR027417">
    <property type="entry name" value="P-loop_NTPase"/>
</dbReference>
<evidence type="ECO:0000259" key="7">
    <source>
        <dbReference type="PROSITE" id="PS50901"/>
    </source>
</evidence>
<dbReference type="InterPro" id="IPR041027">
    <property type="entry name" value="FtsK_alpha"/>
</dbReference>
<comment type="similarity">
    <text evidence="1">Belongs to the FtsK/SpoIIIE/SftA family.</text>
</comment>
<name>A0A2R4VYM0_THEAF</name>
<feature type="binding site" evidence="5">
    <location>
        <begin position="371"/>
        <end position="378"/>
    </location>
    <ligand>
        <name>ATP</name>
        <dbReference type="ChEBI" id="CHEBI:30616"/>
    </ligand>
</feature>
<dbReference type="Pfam" id="PF17854">
    <property type="entry name" value="FtsK_alpha"/>
    <property type="match status" value="1"/>
</dbReference>
<sequence length="675" mass="76478">MSKTVKFNIRYLQLFTLFIYIIVIVFGFLPDSGQFGKYLRILSGQFGVAFFLFLTLFLVDLRLSHNIKTFFSELSLSVLISLCIVLLLGLYEIPFTLWPTNTTPIPKISFKFVPFLKFFFGLQGATTFLALFLFFFILLKLYYYHKKWLTLKPSLPTFFKKNYQMDKKKDLNRGIADAKANNLLQNEIKNRLLKTEKRDYDSTFQQEKNNKKVFEINDKTYDLPDLSLFKSPVLTRSSFDHSKVKEKLIKVFSDFGIEVKVASFYEGPTLLFYEISLPPGTKLQKVISLADEVALGLATSSVRIDGPIPGRGTLGVEIPKSKRTPVRLSEILTDKSLRENPSKLLVALGKDVLGNSVVADIFELSHTLIAGATGAGKSVCVNSILMSLLARNTPKDLELLLIDPKRVELSLYEGIPHLRTPIIVNAKDAAKLLKVYALNEMEKRYDLFAKRGVRNLQTFNERFPEDKMPYIIIIIDEFADLMKLASQEVEEVVFRLAQMARATGIYLILATQRPSVDVITGTIKANIPSRIAFAVSSSVDSRTILDFGGAEKLLGRGDMLYYPQGVLKPLRVQGCLVDDEEIRALVDHWRRYPSIHKIPLEIEENNEEGDLELDDLFDQAKEIVISTRRASTTYLQTRLKIGFSRAARIMDQLEKKGIVSAPKGNSGIREVIVDK</sequence>
<accession>A0A2R4VYM0</accession>
<dbReference type="SUPFAM" id="SSF46785">
    <property type="entry name" value="Winged helix' DNA-binding domain"/>
    <property type="match status" value="1"/>
</dbReference>
<feature type="transmembrane region" description="Helical" evidence="6">
    <location>
        <begin position="12"/>
        <end position="29"/>
    </location>
</feature>
<dbReference type="Gene3D" id="1.10.10.10">
    <property type="entry name" value="Winged helix-like DNA-binding domain superfamily/Winged helix DNA-binding domain"/>
    <property type="match status" value="1"/>
</dbReference>
<gene>
    <name evidence="8" type="ORF">TDSAC_0149</name>
</gene>
<dbReference type="PANTHER" id="PTHR22683:SF41">
    <property type="entry name" value="DNA TRANSLOCASE FTSK"/>
    <property type="match status" value="1"/>
</dbReference>
<dbReference type="EMBL" id="CP020921">
    <property type="protein sequence ID" value="AWB09536.1"/>
    <property type="molecule type" value="Genomic_DNA"/>
</dbReference>
<dbReference type="InterPro" id="IPR036388">
    <property type="entry name" value="WH-like_DNA-bd_sf"/>
</dbReference>
<evidence type="ECO:0000256" key="2">
    <source>
        <dbReference type="ARBA" id="ARBA00022741"/>
    </source>
</evidence>
<dbReference type="Gene3D" id="3.40.50.300">
    <property type="entry name" value="P-loop containing nucleotide triphosphate hydrolases"/>
    <property type="match status" value="1"/>
</dbReference>
<feature type="transmembrane region" description="Helical" evidence="6">
    <location>
        <begin position="118"/>
        <end position="143"/>
    </location>
</feature>
<evidence type="ECO:0000256" key="1">
    <source>
        <dbReference type="ARBA" id="ARBA00006474"/>
    </source>
</evidence>
<dbReference type="SUPFAM" id="SSF52540">
    <property type="entry name" value="P-loop containing nucleoside triphosphate hydrolases"/>
    <property type="match status" value="1"/>
</dbReference>
<proteinExistence type="inferred from homology"/>